<feature type="chain" id="PRO_5038438288" description="Secreted protein" evidence="2">
    <location>
        <begin position="29"/>
        <end position="237"/>
    </location>
</feature>
<feature type="compositionally biased region" description="Low complexity" evidence="1">
    <location>
        <begin position="31"/>
        <end position="71"/>
    </location>
</feature>
<dbReference type="RefSeq" id="WP_164275266.1">
    <property type="nucleotide sequence ID" value="NZ_JAAGMQ010000487.1"/>
</dbReference>
<dbReference type="EMBL" id="JAAGMQ010000487">
    <property type="protein sequence ID" value="NEC34889.1"/>
    <property type="molecule type" value="Genomic_DNA"/>
</dbReference>
<protein>
    <recommendedName>
        <fullName evidence="5">Secreted protein</fullName>
    </recommendedName>
</protein>
<accession>A0A6G3TDS0</accession>
<dbReference type="Proteomes" id="UP000475666">
    <property type="component" value="Unassembled WGS sequence"/>
</dbReference>
<comment type="caution">
    <text evidence="3">The sequence shown here is derived from an EMBL/GenBank/DDBJ whole genome shotgun (WGS) entry which is preliminary data.</text>
</comment>
<gene>
    <name evidence="3" type="ORF">G3I66_17220</name>
</gene>
<feature type="compositionally biased region" description="Gly residues" evidence="1">
    <location>
        <begin position="166"/>
        <end position="178"/>
    </location>
</feature>
<reference evidence="3 4" key="1">
    <citation type="submission" date="2020-01" db="EMBL/GenBank/DDBJ databases">
        <title>Insect and environment-associated Actinomycetes.</title>
        <authorList>
            <person name="Currrie C."/>
            <person name="Chevrette M."/>
            <person name="Carlson C."/>
            <person name="Stubbendieck R."/>
            <person name="Wendt-Pienkowski E."/>
        </authorList>
    </citation>
    <scope>NUCLEOTIDE SEQUENCE [LARGE SCALE GENOMIC DNA]</scope>
    <source>
        <strain evidence="3 4">SID7739</strain>
    </source>
</reference>
<organism evidence="3 4">
    <name type="scientific">Streptomyces rubrogriseus</name>
    <dbReference type="NCBI Taxonomy" id="194673"/>
    <lineage>
        <taxon>Bacteria</taxon>
        <taxon>Bacillati</taxon>
        <taxon>Actinomycetota</taxon>
        <taxon>Actinomycetes</taxon>
        <taxon>Kitasatosporales</taxon>
        <taxon>Streptomycetaceae</taxon>
        <taxon>Streptomyces</taxon>
        <taxon>Streptomyces violaceoruber group</taxon>
    </lineage>
</organism>
<evidence type="ECO:0000256" key="1">
    <source>
        <dbReference type="SAM" id="MobiDB-lite"/>
    </source>
</evidence>
<feature type="region of interest" description="Disordered" evidence="1">
    <location>
        <begin position="31"/>
        <end position="85"/>
    </location>
</feature>
<sequence length="237" mass="23349">MPIRTRHRRTSRLAGTAALIAASALALAGCGDGDASATADEAPAKATASASDTATPSGSPTPEASASTETPTPTPTPTAVTLPDLTGGSIGAAVSAAEKAHVSYTVRLQGSGQRASSWGSGEKICEQSGGSGAVTFTVPRDGRDCAGRLLHTPEPAPEPSKTRDSGTGGTSGGTGGGGTGGGTGACELMSPAGNCYADGQFCAKKHRGLSTHGRGGEYLTCELDSGGRWRWSDGVSG</sequence>
<feature type="region of interest" description="Disordered" evidence="1">
    <location>
        <begin position="135"/>
        <end position="178"/>
    </location>
</feature>
<evidence type="ECO:0008006" key="5">
    <source>
        <dbReference type="Google" id="ProtNLM"/>
    </source>
</evidence>
<evidence type="ECO:0000256" key="2">
    <source>
        <dbReference type="SAM" id="SignalP"/>
    </source>
</evidence>
<feature type="signal peptide" evidence="2">
    <location>
        <begin position="1"/>
        <end position="28"/>
    </location>
</feature>
<dbReference type="AlphaFoldDB" id="A0A6G3TDS0"/>
<name>A0A6G3TDS0_9ACTN</name>
<dbReference type="PROSITE" id="PS51257">
    <property type="entry name" value="PROKAR_LIPOPROTEIN"/>
    <property type="match status" value="1"/>
</dbReference>
<proteinExistence type="predicted"/>
<keyword evidence="2" id="KW-0732">Signal</keyword>
<evidence type="ECO:0000313" key="3">
    <source>
        <dbReference type="EMBL" id="NEC34889.1"/>
    </source>
</evidence>
<evidence type="ECO:0000313" key="4">
    <source>
        <dbReference type="Proteomes" id="UP000475666"/>
    </source>
</evidence>